<gene>
    <name evidence="2" type="ORF">GCM10009727_10550</name>
</gene>
<dbReference type="EMBL" id="BAAAMR010000005">
    <property type="protein sequence ID" value="GAA2123705.1"/>
    <property type="molecule type" value="Genomic_DNA"/>
</dbReference>
<dbReference type="Proteomes" id="UP001501020">
    <property type="component" value="Unassembled WGS sequence"/>
</dbReference>
<keyword evidence="3" id="KW-1185">Reference proteome</keyword>
<evidence type="ECO:0000313" key="3">
    <source>
        <dbReference type="Proteomes" id="UP001501020"/>
    </source>
</evidence>
<proteinExistence type="predicted"/>
<protein>
    <recommendedName>
        <fullName evidence="1">DUF4132 domain-containing protein</fullName>
    </recommendedName>
</protein>
<sequence length="140" mass="15155">MFADYEILQPFPQLGRGVHALTEEEKAADHLERFEGLTVPTGVVLGLERLGWARATPDHHNVQDTIARALPDGLLATIHLHPGIEAGDPRARPEQTLRLVSLAEAPGTGPTRTGHTFAKLDDLTASELLGHLTHLTRSAP</sequence>
<name>A0ABN2Y8U3_9ACTN</name>
<reference evidence="2 3" key="1">
    <citation type="journal article" date="2019" name="Int. J. Syst. Evol. Microbiol.">
        <title>The Global Catalogue of Microorganisms (GCM) 10K type strain sequencing project: providing services to taxonomists for standard genome sequencing and annotation.</title>
        <authorList>
            <consortium name="The Broad Institute Genomics Platform"/>
            <consortium name="The Broad Institute Genome Sequencing Center for Infectious Disease"/>
            <person name="Wu L."/>
            <person name="Ma J."/>
        </authorList>
    </citation>
    <scope>NUCLEOTIDE SEQUENCE [LARGE SCALE GENOMIC DNA]</scope>
    <source>
        <strain evidence="2 3">JCM 13850</strain>
    </source>
</reference>
<comment type="caution">
    <text evidence="2">The sequence shown here is derived from an EMBL/GenBank/DDBJ whole genome shotgun (WGS) entry which is preliminary data.</text>
</comment>
<accession>A0ABN2Y8U3</accession>
<organism evidence="2 3">
    <name type="scientific">Actinomadura napierensis</name>
    <dbReference type="NCBI Taxonomy" id="267854"/>
    <lineage>
        <taxon>Bacteria</taxon>
        <taxon>Bacillati</taxon>
        <taxon>Actinomycetota</taxon>
        <taxon>Actinomycetes</taxon>
        <taxon>Streptosporangiales</taxon>
        <taxon>Thermomonosporaceae</taxon>
        <taxon>Actinomadura</taxon>
    </lineage>
</organism>
<evidence type="ECO:0000313" key="2">
    <source>
        <dbReference type="EMBL" id="GAA2123705.1"/>
    </source>
</evidence>
<dbReference type="InterPro" id="IPR025406">
    <property type="entry name" value="DUF4132"/>
</dbReference>
<dbReference type="Pfam" id="PF13569">
    <property type="entry name" value="DUF4132"/>
    <property type="match status" value="1"/>
</dbReference>
<feature type="domain" description="DUF4132" evidence="1">
    <location>
        <begin position="2"/>
        <end position="52"/>
    </location>
</feature>
<evidence type="ECO:0000259" key="1">
    <source>
        <dbReference type="Pfam" id="PF13569"/>
    </source>
</evidence>